<evidence type="ECO:0000313" key="3">
    <source>
        <dbReference type="Proteomes" id="UP000065495"/>
    </source>
</evidence>
<dbReference type="AlphaFoldDB" id="W0TF33"/>
<organism evidence="2 3">
    <name type="scientific">Kluyveromyces marxianus (strain DMKU3-1042 / BCC 29191 / NBRC 104275)</name>
    <name type="common">Yeast</name>
    <name type="synonym">Candida kefyr</name>
    <dbReference type="NCBI Taxonomy" id="1003335"/>
    <lineage>
        <taxon>Eukaryota</taxon>
        <taxon>Fungi</taxon>
        <taxon>Dikarya</taxon>
        <taxon>Ascomycota</taxon>
        <taxon>Saccharomycotina</taxon>
        <taxon>Saccharomycetes</taxon>
        <taxon>Saccharomycetales</taxon>
        <taxon>Saccharomycetaceae</taxon>
        <taxon>Kluyveromyces</taxon>
    </lineage>
</organism>
<dbReference type="GeneID" id="34717607"/>
<feature type="region of interest" description="Disordered" evidence="1">
    <location>
        <begin position="231"/>
        <end position="253"/>
    </location>
</feature>
<evidence type="ECO:0000256" key="1">
    <source>
        <dbReference type="SAM" id="MobiDB-lite"/>
    </source>
</evidence>
<dbReference type="RefSeq" id="XP_022677464.1">
    <property type="nucleotide sequence ID" value="XM_022821064.1"/>
</dbReference>
<dbReference type="KEGG" id="kmx:KLMA_60392"/>
<reference evidence="2 3" key="1">
    <citation type="journal article" date="2015" name="Biotechnol. Biofuels">
        <title>Genetic basis of the highly efficient yeast Kluyveromyces marxianus: complete genome sequence and transcriptome analyses.</title>
        <authorList>
            <person name="Lertwattanasakul N."/>
            <person name="Kosaka T."/>
            <person name="Hosoyama A."/>
            <person name="Suzuki Y."/>
            <person name="Rodrussamee N."/>
            <person name="Matsutani M."/>
            <person name="Murata M."/>
            <person name="Fujimoto N."/>
            <person name="Suprayogi"/>
            <person name="Tsuchikane K."/>
            <person name="Limtong S."/>
            <person name="Fujita N."/>
            <person name="Yamada M."/>
        </authorList>
    </citation>
    <scope>NUCLEOTIDE SEQUENCE [LARGE SCALE GENOMIC DNA]</scope>
    <source>
        <strain evidence="3">DMKU3-1042 / BCC 29191 / NBRC 104275</strain>
    </source>
</reference>
<evidence type="ECO:0000313" key="2">
    <source>
        <dbReference type="EMBL" id="BAO41683.1"/>
    </source>
</evidence>
<name>W0TF33_KLUMD</name>
<sequence length="306" mass="35684">MLELRKSVDHLTQEEVSMIQREMQKNTSHSLNVNMNVNINTRKSPEPSPAVHDIKKRYRYKQEMETLSNFMLRNFCAAVLIKHSKLLVPTDDGESQAQQQHVITLAELLKFLRTLLARVRATRQQFNKMCVMSIKFLGICSKSQENYMRFLKYDVRKLVVTCLLFTFPHNSISLEQNSPTWDQQLLLLSRATGLPKEQLRHCCEIVGPILKSQYLKTQRAVFRHAHAQAQAHSFDPNDRTQNRRNKMKSGDSVDIRSTNFGTFTNYYTNTEDLDPDNDQELYCLPSDYESFNEMGRKLVNKNFLVK</sequence>
<accession>W0TF33</accession>
<protein>
    <submittedName>
        <fullName evidence="2">Uncharacterized protein YPL039W</fullName>
    </submittedName>
</protein>
<dbReference type="EMBL" id="AP012218">
    <property type="protein sequence ID" value="BAO41683.1"/>
    <property type="molecule type" value="Genomic_DNA"/>
</dbReference>
<proteinExistence type="predicted"/>
<dbReference type="Proteomes" id="UP000065495">
    <property type="component" value="Chromosome 6"/>
</dbReference>
<dbReference type="OrthoDB" id="4069919at2759"/>
<dbReference type="VEuPathDB" id="FungiDB:KLMA_60392"/>
<gene>
    <name evidence="2" type="ORF">KLMA_60392</name>
</gene>